<name>A0A9J6PBT7_9PROT</name>
<sequence length="142" mass="15553">MMRRLLSDMLLLLGVEDVHEAADGREALDIVAARPFDAIVTDLTMAPVDGLAFLRTLRHARFGERAVCPVVMVTGHASPRSVMAARALGCAQFLAKPVTREDLGKRLRRAIDAPVRFVLEGEMYRPVLPAEQTDDGGVWMVG</sequence>
<evidence type="ECO:0000259" key="3">
    <source>
        <dbReference type="PROSITE" id="PS50110"/>
    </source>
</evidence>
<dbReference type="AlphaFoldDB" id="A0A9J6PBT7"/>
<evidence type="ECO:0000313" key="5">
    <source>
        <dbReference type="Proteomes" id="UP001055804"/>
    </source>
</evidence>
<feature type="modified residue" description="4-aspartylphosphate" evidence="2">
    <location>
        <position position="42"/>
    </location>
</feature>
<accession>A0A9J6PBT7</accession>
<evidence type="ECO:0000256" key="1">
    <source>
        <dbReference type="ARBA" id="ARBA00022553"/>
    </source>
</evidence>
<dbReference type="GO" id="GO:0000160">
    <property type="term" value="P:phosphorelay signal transduction system"/>
    <property type="evidence" value="ECO:0007669"/>
    <property type="project" value="InterPro"/>
</dbReference>
<feature type="domain" description="Response regulatory" evidence="3">
    <location>
        <begin position="1"/>
        <end position="111"/>
    </location>
</feature>
<keyword evidence="1 2" id="KW-0597">Phosphoprotein</keyword>
<evidence type="ECO:0000256" key="2">
    <source>
        <dbReference type="PROSITE-ProRule" id="PRU00169"/>
    </source>
</evidence>
<dbReference type="Proteomes" id="UP001055804">
    <property type="component" value="Unassembled WGS sequence"/>
</dbReference>
<dbReference type="PANTHER" id="PTHR44591:SF3">
    <property type="entry name" value="RESPONSE REGULATORY DOMAIN-CONTAINING PROTEIN"/>
    <property type="match status" value="1"/>
</dbReference>
<dbReference type="Gene3D" id="3.40.50.2300">
    <property type="match status" value="1"/>
</dbReference>
<dbReference type="InterPro" id="IPR001789">
    <property type="entry name" value="Sig_transdc_resp-reg_receiver"/>
</dbReference>
<evidence type="ECO:0000313" key="4">
    <source>
        <dbReference type="EMBL" id="MCP1335670.1"/>
    </source>
</evidence>
<organism evidence="4 5">
    <name type="scientific">Futiania mangrovi</name>
    <dbReference type="NCBI Taxonomy" id="2959716"/>
    <lineage>
        <taxon>Bacteria</taxon>
        <taxon>Pseudomonadati</taxon>
        <taxon>Pseudomonadota</taxon>
        <taxon>Alphaproteobacteria</taxon>
        <taxon>Futianiales</taxon>
        <taxon>Futianiaceae</taxon>
        <taxon>Futiania</taxon>
    </lineage>
</organism>
<dbReference type="EMBL" id="JAMZFT010000001">
    <property type="protein sequence ID" value="MCP1335670.1"/>
    <property type="molecule type" value="Genomic_DNA"/>
</dbReference>
<dbReference type="PROSITE" id="PS50110">
    <property type="entry name" value="RESPONSE_REGULATORY"/>
    <property type="match status" value="1"/>
</dbReference>
<dbReference type="SMART" id="SM00448">
    <property type="entry name" value="REC"/>
    <property type="match status" value="1"/>
</dbReference>
<dbReference type="Pfam" id="PF00072">
    <property type="entry name" value="Response_reg"/>
    <property type="match status" value="1"/>
</dbReference>
<dbReference type="SUPFAM" id="SSF52172">
    <property type="entry name" value="CheY-like"/>
    <property type="match status" value="1"/>
</dbReference>
<keyword evidence="5" id="KW-1185">Reference proteome</keyword>
<dbReference type="PANTHER" id="PTHR44591">
    <property type="entry name" value="STRESS RESPONSE REGULATOR PROTEIN 1"/>
    <property type="match status" value="1"/>
</dbReference>
<reference evidence="4" key="1">
    <citation type="submission" date="2022-06" db="EMBL/GenBank/DDBJ databases">
        <title>Isolation and Genomics of Futiania mangrovii gen. nov., sp. nov., a Rare and Metabolically-versatile member in the Class Alphaproteobacteria.</title>
        <authorList>
            <person name="Liu L."/>
            <person name="Huang W.-C."/>
            <person name="Pan J."/>
            <person name="Li J."/>
            <person name="Huang Y."/>
            <person name="Du H."/>
            <person name="Liu Y."/>
            <person name="Li M."/>
        </authorList>
    </citation>
    <scope>NUCLEOTIDE SEQUENCE</scope>
    <source>
        <strain evidence="4">FT118</strain>
    </source>
</reference>
<dbReference type="InterPro" id="IPR011006">
    <property type="entry name" value="CheY-like_superfamily"/>
</dbReference>
<dbReference type="CDD" id="cd17546">
    <property type="entry name" value="REC_hyHK_CKI1_RcsC-like"/>
    <property type="match status" value="1"/>
</dbReference>
<dbReference type="InterPro" id="IPR050595">
    <property type="entry name" value="Bact_response_regulator"/>
</dbReference>
<comment type="caution">
    <text evidence="4">The sequence shown here is derived from an EMBL/GenBank/DDBJ whole genome shotgun (WGS) entry which is preliminary data.</text>
</comment>
<protein>
    <submittedName>
        <fullName evidence="4">Response regulator</fullName>
    </submittedName>
</protein>
<proteinExistence type="predicted"/>
<gene>
    <name evidence="4" type="ORF">NJQ99_04540</name>
</gene>